<feature type="compositionally biased region" description="Basic and acidic residues" evidence="1">
    <location>
        <begin position="266"/>
        <end position="282"/>
    </location>
</feature>
<feature type="domain" description="DUF6542" evidence="3">
    <location>
        <begin position="14"/>
        <end position="130"/>
    </location>
</feature>
<dbReference type="PATRIC" id="fig|29311.18.peg.2053"/>
<feature type="transmembrane region" description="Helical" evidence="2">
    <location>
        <begin position="15"/>
        <end position="34"/>
    </location>
</feature>
<dbReference type="Pfam" id="PF20177">
    <property type="entry name" value="DUF6542"/>
    <property type="match status" value="1"/>
</dbReference>
<evidence type="ECO:0000256" key="1">
    <source>
        <dbReference type="SAM" id="MobiDB-lite"/>
    </source>
</evidence>
<evidence type="ECO:0000256" key="2">
    <source>
        <dbReference type="SAM" id="Phobius"/>
    </source>
</evidence>
<evidence type="ECO:0000313" key="5">
    <source>
        <dbReference type="Proteomes" id="UP000036334"/>
    </source>
</evidence>
<feature type="compositionally biased region" description="Basic and acidic residues" evidence="1">
    <location>
        <begin position="355"/>
        <end position="366"/>
    </location>
</feature>
<keyword evidence="2" id="KW-0812">Transmembrane</keyword>
<dbReference type="Proteomes" id="UP000036334">
    <property type="component" value="Unassembled WGS sequence"/>
</dbReference>
<evidence type="ECO:0000259" key="3">
    <source>
        <dbReference type="Pfam" id="PF20177"/>
    </source>
</evidence>
<keyword evidence="2" id="KW-0472">Membrane</keyword>
<feature type="transmembrane region" description="Helical" evidence="2">
    <location>
        <begin position="41"/>
        <end position="60"/>
    </location>
</feature>
<dbReference type="STRING" id="1202450.B586_07115"/>
<dbReference type="InterPro" id="IPR046672">
    <property type="entry name" value="DUF6542"/>
</dbReference>
<name>A0A0I9TZG4_9MYCO</name>
<proteinExistence type="predicted"/>
<evidence type="ECO:0000313" key="4">
    <source>
        <dbReference type="EMBL" id="KLO35126.1"/>
    </source>
</evidence>
<comment type="caution">
    <text evidence="4">The sequence shown here is derived from an EMBL/GenBank/DDBJ whole genome shotgun (WGS) entry which is preliminary data.</text>
</comment>
<feature type="transmembrane region" description="Helical" evidence="2">
    <location>
        <begin position="110"/>
        <end position="130"/>
    </location>
</feature>
<feature type="transmembrane region" description="Helical" evidence="2">
    <location>
        <begin position="66"/>
        <end position="87"/>
    </location>
</feature>
<feature type="compositionally biased region" description="Basic and acidic residues" evidence="1">
    <location>
        <begin position="189"/>
        <end position="206"/>
    </location>
</feature>
<feature type="region of interest" description="Disordered" evidence="1">
    <location>
        <begin position="176"/>
        <end position="382"/>
    </location>
</feature>
<sequence length="382" mass="42217">MEPTHRSILPNIPGVPWWAALLIATAASAIGYAIDAGNTDLTAVFAGFYFTGCVAAVLAVRQSGLFTAVIQPPLILFCAVPGAYWLFHGGKIGSLKDLLINCGYPLIERFPLMLGTAGSVLLIGLARWFFGLTHRTTASSNSDDDTAGTVSKPNSLISGITAVLNSILRIDSNDQDYRADEGSAGSQRMHSDRPPRTRRAAREGRSAQRPTRTHSRHARRPVEDTGDPSVEPPRHSSRRGSAQARDFDADQPPRRSRRRPPPPSARELHGQPPREIRRDAYGRRSSPYERPASRSSRLEPYGRYEQPGPPEHFTGYGQPPYERYEQPRRRATPPGAGGVNPTHHPISQVRYRGSAARDEPRADRRRSQAPRRPAAESWEFDV</sequence>
<organism evidence="4 5">
    <name type="scientific">Mycobacterium haemophilum</name>
    <dbReference type="NCBI Taxonomy" id="29311"/>
    <lineage>
        <taxon>Bacteria</taxon>
        <taxon>Bacillati</taxon>
        <taxon>Actinomycetota</taxon>
        <taxon>Actinomycetes</taxon>
        <taxon>Mycobacteriales</taxon>
        <taxon>Mycobacteriaceae</taxon>
        <taxon>Mycobacterium</taxon>
    </lineage>
</organism>
<keyword evidence="2" id="KW-1133">Transmembrane helix</keyword>
<accession>A0A0I9TZG4</accession>
<gene>
    <name evidence="4" type="ORF">ABH38_16570</name>
</gene>
<dbReference type="EMBL" id="LDPR01000017">
    <property type="protein sequence ID" value="KLO35126.1"/>
    <property type="molecule type" value="Genomic_DNA"/>
</dbReference>
<protein>
    <submittedName>
        <fullName evidence="4">Membrane protein</fullName>
    </submittedName>
</protein>
<reference evidence="4 5" key="1">
    <citation type="submission" date="2015-05" db="EMBL/GenBank/DDBJ databases">
        <title>Genome sequence of Mycobacterium haemophilum.</title>
        <authorList>
            <person name="Greninger A.L."/>
            <person name="Cunningham G."/>
            <person name="Miller S."/>
        </authorList>
    </citation>
    <scope>NUCLEOTIDE SEQUENCE [LARGE SCALE GENOMIC DNA]</scope>
    <source>
        <strain evidence="5">UC1</strain>
    </source>
</reference>
<dbReference type="OrthoDB" id="5192877at2"/>
<keyword evidence="5" id="KW-1185">Reference proteome</keyword>
<dbReference type="AlphaFoldDB" id="A0A0I9TZG4"/>